<feature type="chain" id="PRO_5035168612" evidence="2">
    <location>
        <begin position="24"/>
        <end position="168"/>
    </location>
</feature>
<protein>
    <submittedName>
        <fullName evidence="3">Uncharacterized protein</fullName>
    </submittedName>
</protein>
<reference evidence="3" key="1">
    <citation type="journal article" date="2021" name="Sci. Adv.">
        <title>The American lobster genome reveals insights on longevity, neural, and immune adaptations.</title>
        <authorList>
            <person name="Polinski J.M."/>
            <person name="Zimin A.V."/>
            <person name="Clark K.F."/>
            <person name="Kohn A.B."/>
            <person name="Sadowski N."/>
            <person name="Timp W."/>
            <person name="Ptitsyn A."/>
            <person name="Khanna P."/>
            <person name="Romanova D.Y."/>
            <person name="Williams P."/>
            <person name="Greenwood S.J."/>
            <person name="Moroz L.L."/>
            <person name="Walt D.R."/>
            <person name="Bodnar A.G."/>
        </authorList>
    </citation>
    <scope>NUCLEOTIDE SEQUENCE</scope>
    <source>
        <strain evidence="3">GMGI-L3</strain>
    </source>
</reference>
<name>A0A8J5MU19_HOMAM</name>
<organism evidence="3 4">
    <name type="scientific">Homarus americanus</name>
    <name type="common">American lobster</name>
    <dbReference type="NCBI Taxonomy" id="6706"/>
    <lineage>
        <taxon>Eukaryota</taxon>
        <taxon>Metazoa</taxon>
        <taxon>Ecdysozoa</taxon>
        <taxon>Arthropoda</taxon>
        <taxon>Crustacea</taxon>
        <taxon>Multicrustacea</taxon>
        <taxon>Malacostraca</taxon>
        <taxon>Eumalacostraca</taxon>
        <taxon>Eucarida</taxon>
        <taxon>Decapoda</taxon>
        <taxon>Pleocyemata</taxon>
        <taxon>Astacidea</taxon>
        <taxon>Nephropoidea</taxon>
        <taxon>Nephropidae</taxon>
        <taxon>Homarus</taxon>
    </lineage>
</organism>
<sequence>MYCHGVATTTLAFSLAFLASVSAVPTMFVAYNGGENSGQPTTLHCVPNTDGATPSFTCRPLSQEPAPQGPDSPIVEEVEEEESTSPGQVGNEEDQMDDEALHYPGRSREHVNIQGCGPHMVYVAELNMCEEVVHHLIPPTMSDPRMAVWFSWYHSLLSRSNNPRPTSN</sequence>
<dbReference type="EMBL" id="JAHLQT010026473">
    <property type="protein sequence ID" value="KAG7163297.1"/>
    <property type="molecule type" value="Genomic_DNA"/>
</dbReference>
<gene>
    <name evidence="3" type="ORF">Hamer_G004417</name>
</gene>
<accession>A0A8J5MU19</accession>
<keyword evidence="4" id="KW-1185">Reference proteome</keyword>
<keyword evidence="2" id="KW-0732">Signal</keyword>
<dbReference type="AlphaFoldDB" id="A0A8J5MU19"/>
<evidence type="ECO:0000313" key="4">
    <source>
        <dbReference type="Proteomes" id="UP000747542"/>
    </source>
</evidence>
<comment type="caution">
    <text evidence="3">The sequence shown here is derived from an EMBL/GenBank/DDBJ whole genome shotgun (WGS) entry which is preliminary data.</text>
</comment>
<feature type="region of interest" description="Disordered" evidence="1">
    <location>
        <begin position="60"/>
        <end position="95"/>
    </location>
</feature>
<feature type="signal peptide" evidence="2">
    <location>
        <begin position="1"/>
        <end position="23"/>
    </location>
</feature>
<dbReference type="Proteomes" id="UP000747542">
    <property type="component" value="Unassembled WGS sequence"/>
</dbReference>
<evidence type="ECO:0000313" key="3">
    <source>
        <dbReference type="EMBL" id="KAG7163297.1"/>
    </source>
</evidence>
<proteinExistence type="predicted"/>
<evidence type="ECO:0000256" key="2">
    <source>
        <dbReference type="SAM" id="SignalP"/>
    </source>
</evidence>
<evidence type="ECO:0000256" key="1">
    <source>
        <dbReference type="SAM" id="MobiDB-lite"/>
    </source>
</evidence>
<feature type="compositionally biased region" description="Acidic residues" evidence="1">
    <location>
        <begin position="74"/>
        <end position="83"/>
    </location>
</feature>